<keyword evidence="2" id="KW-0560">Oxidoreductase</keyword>
<evidence type="ECO:0000256" key="1">
    <source>
        <dbReference type="SAM" id="SignalP"/>
    </source>
</evidence>
<evidence type="ECO:0000313" key="3">
    <source>
        <dbReference type="Proteomes" id="UP000557392"/>
    </source>
</evidence>
<feature type="signal peptide" evidence="1">
    <location>
        <begin position="1"/>
        <end position="28"/>
    </location>
</feature>
<dbReference type="GO" id="GO:0051213">
    <property type="term" value="F:dioxygenase activity"/>
    <property type="evidence" value="ECO:0007669"/>
    <property type="project" value="UniProtKB-KW"/>
</dbReference>
<dbReference type="Gene3D" id="2.60.120.10">
    <property type="entry name" value="Jelly Rolls"/>
    <property type="match status" value="1"/>
</dbReference>
<feature type="chain" id="PRO_5030810559" evidence="1">
    <location>
        <begin position="29"/>
        <end position="166"/>
    </location>
</feature>
<keyword evidence="1" id="KW-0732">Signal</keyword>
<organism evidence="2 3">
    <name type="scientific">Sphingomonas kyeonggiensis</name>
    <dbReference type="NCBI Taxonomy" id="1268553"/>
    <lineage>
        <taxon>Bacteria</taxon>
        <taxon>Pseudomonadati</taxon>
        <taxon>Pseudomonadota</taxon>
        <taxon>Alphaproteobacteria</taxon>
        <taxon>Sphingomonadales</taxon>
        <taxon>Sphingomonadaceae</taxon>
        <taxon>Sphingomonas</taxon>
    </lineage>
</organism>
<proteinExistence type="predicted"/>
<dbReference type="InterPro" id="IPR011051">
    <property type="entry name" value="RmlC_Cupin_sf"/>
</dbReference>
<protein>
    <submittedName>
        <fullName evidence="2">Quercetin dioxygenase-like cupin family protein</fullName>
    </submittedName>
</protein>
<sequence>METRTRPDRRAVAPVAGIALLVATSAAAQELPPKQVGSVHAEAIGFAPFDAFPAGALLAKVVGDPTKPGPYVVRVRVADGVKLLPHIHPEDRVYTVISGVFYIGFGKAFDPARLTAYGPGSVVILPGNTPHFHWARSGEYITQVTGTGPLGIEYVHRDDDPRVHAH</sequence>
<dbReference type="RefSeq" id="WP_221262539.1">
    <property type="nucleotide sequence ID" value="NZ_JACIEH010000001.1"/>
</dbReference>
<keyword evidence="2" id="KW-0223">Dioxygenase</keyword>
<gene>
    <name evidence="2" type="ORF">GGR46_000598</name>
</gene>
<accession>A0A7W6JPA2</accession>
<dbReference type="EMBL" id="JACIEH010000001">
    <property type="protein sequence ID" value="MBB4097065.1"/>
    <property type="molecule type" value="Genomic_DNA"/>
</dbReference>
<dbReference type="InterPro" id="IPR014710">
    <property type="entry name" value="RmlC-like_jellyroll"/>
</dbReference>
<dbReference type="SUPFAM" id="SSF51182">
    <property type="entry name" value="RmlC-like cupins"/>
    <property type="match status" value="1"/>
</dbReference>
<dbReference type="CDD" id="cd06989">
    <property type="entry name" value="cupin_DRT102"/>
    <property type="match status" value="1"/>
</dbReference>
<dbReference type="Proteomes" id="UP000557392">
    <property type="component" value="Unassembled WGS sequence"/>
</dbReference>
<comment type="caution">
    <text evidence="2">The sequence shown here is derived from an EMBL/GenBank/DDBJ whole genome shotgun (WGS) entry which is preliminary data.</text>
</comment>
<evidence type="ECO:0000313" key="2">
    <source>
        <dbReference type="EMBL" id="MBB4097065.1"/>
    </source>
</evidence>
<reference evidence="2 3" key="1">
    <citation type="submission" date="2020-08" db="EMBL/GenBank/DDBJ databases">
        <title>Genomic Encyclopedia of Type Strains, Phase IV (KMG-IV): sequencing the most valuable type-strain genomes for metagenomic binning, comparative biology and taxonomic classification.</title>
        <authorList>
            <person name="Goeker M."/>
        </authorList>
    </citation>
    <scope>NUCLEOTIDE SEQUENCE [LARGE SCALE GENOMIC DNA]</scope>
    <source>
        <strain evidence="2 3">DSM 101806</strain>
    </source>
</reference>
<dbReference type="AlphaFoldDB" id="A0A7W6JPA2"/>
<name>A0A7W6JPA2_9SPHN</name>
<keyword evidence="3" id="KW-1185">Reference proteome</keyword>